<organism evidence="13 14">
    <name type="scientific">Seminavis robusta</name>
    <dbReference type="NCBI Taxonomy" id="568900"/>
    <lineage>
        <taxon>Eukaryota</taxon>
        <taxon>Sar</taxon>
        <taxon>Stramenopiles</taxon>
        <taxon>Ochrophyta</taxon>
        <taxon>Bacillariophyta</taxon>
        <taxon>Bacillariophyceae</taxon>
        <taxon>Bacillariophycidae</taxon>
        <taxon>Naviculales</taxon>
        <taxon>Naviculaceae</taxon>
        <taxon>Seminavis</taxon>
    </lineage>
</organism>
<dbReference type="InterPro" id="IPR039261">
    <property type="entry name" value="FNR_nucleotide-bd"/>
</dbReference>
<dbReference type="InterPro" id="IPR018247">
    <property type="entry name" value="EF_Hand_1_Ca_BS"/>
</dbReference>
<dbReference type="GO" id="GO:0005509">
    <property type="term" value="F:calcium ion binding"/>
    <property type="evidence" value="ECO:0007669"/>
    <property type="project" value="InterPro"/>
</dbReference>
<dbReference type="SUPFAM" id="SSF47473">
    <property type="entry name" value="EF-hand"/>
    <property type="match status" value="1"/>
</dbReference>
<dbReference type="InterPro" id="IPR017938">
    <property type="entry name" value="Riboflavin_synthase-like_b-brl"/>
</dbReference>
<dbReference type="Pfam" id="PF01794">
    <property type="entry name" value="Ferric_reduct"/>
    <property type="match status" value="1"/>
</dbReference>
<keyword evidence="7 10" id="KW-1133">Transmembrane helix</keyword>
<evidence type="ECO:0000259" key="12">
    <source>
        <dbReference type="PROSITE" id="PS51384"/>
    </source>
</evidence>
<feature type="transmembrane region" description="Helical" evidence="10">
    <location>
        <begin position="459"/>
        <end position="478"/>
    </location>
</feature>
<feature type="domain" description="FAD-binding FR-type" evidence="12">
    <location>
        <begin position="497"/>
        <end position="615"/>
    </location>
</feature>
<evidence type="ECO:0000256" key="4">
    <source>
        <dbReference type="ARBA" id="ARBA00022827"/>
    </source>
</evidence>
<dbReference type="SUPFAM" id="SSF63380">
    <property type="entry name" value="Riboflavin synthase domain-like"/>
    <property type="match status" value="1"/>
</dbReference>
<feature type="domain" description="EF-hand" evidence="11">
    <location>
        <begin position="124"/>
        <end position="159"/>
    </location>
</feature>
<keyword evidence="8" id="KW-0560">Oxidoreductase</keyword>
<dbReference type="PANTHER" id="PTHR11972:SF153">
    <property type="entry name" value="SUPEROXIDE-GENERATING NADPH OXIDASE HEAVY CHAIN SUBUNIT A"/>
    <property type="match status" value="1"/>
</dbReference>
<evidence type="ECO:0000256" key="10">
    <source>
        <dbReference type="SAM" id="Phobius"/>
    </source>
</evidence>
<protein>
    <submittedName>
        <fullName evidence="13">Generating NADPH oxidase heavy chain subunit</fullName>
    </submittedName>
</protein>
<name>A0A9N8HVZ7_9STRA</name>
<keyword evidence="14" id="KW-1185">Reference proteome</keyword>
<dbReference type="InterPro" id="IPR013121">
    <property type="entry name" value="Fe_red_NAD-bd_6"/>
</dbReference>
<feature type="transmembrane region" description="Helical" evidence="10">
    <location>
        <begin position="427"/>
        <end position="447"/>
    </location>
</feature>
<dbReference type="PROSITE" id="PS51384">
    <property type="entry name" value="FAD_FR"/>
    <property type="match status" value="1"/>
</dbReference>
<dbReference type="OrthoDB" id="202327at2759"/>
<dbReference type="Proteomes" id="UP001153069">
    <property type="component" value="Unassembled WGS sequence"/>
</dbReference>
<dbReference type="InterPro" id="IPR011992">
    <property type="entry name" value="EF-hand-dom_pair"/>
</dbReference>
<dbReference type="AlphaFoldDB" id="A0A9N8HVZ7"/>
<keyword evidence="3 10" id="KW-0812">Transmembrane</keyword>
<comment type="caution">
    <text evidence="13">The sequence shown here is derived from an EMBL/GenBank/DDBJ whole genome shotgun (WGS) entry which is preliminary data.</text>
</comment>
<evidence type="ECO:0000256" key="6">
    <source>
        <dbReference type="ARBA" id="ARBA00022857"/>
    </source>
</evidence>
<dbReference type="InterPro" id="IPR013112">
    <property type="entry name" value="FAD-bd_8"/>
</dbReference>
<proteinExistence type="predicted"/>
<dbReference type="GO" id="GO:0005886">
    <property type="term" value="C:plasma membrane"/>
    <property type="evidence" value="ECO:0007669"/>
    <property type="project" value="TreeGrafter"/>
</dbReference>
<dbReference type="Gene3D" id="3.40.50.80">
    <property type="entry name" value="Nucleotide-binding domain of ferredoxin-NADP reductase (FNR) module"/>
    <property type="match status" value="1"/>
</dbReference>
<evidence type="ECO:0000256" key="2">
    <source>
        <dbReference type="ARBA" id="ARBA00022630"/>
    </source>
</evidence>
<sequence length="857" mass="96310">MMKSSSSSLGTSSCRFARTLQGFRGDLDDTTEHEVDGYDQEALDHFWKHLTSVDVDDYAEYLHKVSQQQPSRDESVRSLLSQYWWDSRKGLSTSVQSLLSSMGEFVGSEHDDEDMMAPLAMEEARDAAIDAIFDRLDLDGDGLLDRQDLQALLMDAATKINLTIEPAVIDAAIDALIEDAGSDEAMFSMEESYTIGDYNSRRGNSSLACLDPLDSINKAQFSNIFKRHPDMLTVFQDPADQQHGAALSDKKALRPLGDTDLKTEHEENEQVWQTRWKNWNVNMFWLALYVAANAIAFTTKAVKYANHDEAQAVFGQCIVAARGAAQCLNLNCALILLPMCRHFLTRLRGTSARFYFPFDSALDVHKLLGAAILWWTLVHVGAHLCDFHRLAHADEDALFELVGDKLGDHIPSSPAGRWNLALFHTRAGVTGIIMVLCMIIAYPLIHFRRQHFNAFWTSHHLLLVMLIALCIHGTGGLLENYQSVFWLMIPLALYFTPRFVRETPLSRTGVISAKIKNGDVLCLRLGKPRHWDSVLQSGMYAFIHVPAISQFEWHPFTLTSSSNDPFIEFHIRSAGDWTGKLHEYIKSLNSRSGNNGTACELGASCSASHSMSFSDESTTTRIEDSLHAQQSDEECATNWVSDEEGQLMASKKHTHRSVRQSRAIRDIVVKVEGPIGASSQGFKDFPIIVLVGAGIGVTPLISVLKDLLHNPGNMQRVFFYWTVRDRAAFEWFSGIMDKVYKSDQKHVLQVRHFLTSVKDDNRDVGAVLLHHATRAKHQTDGFDLLLGQQTHHQVEVGRPTWKDELQSVKREAKALGHNSCGIFLCGPERMAQSIADVSRSLSRKDPDFHYYFNKETF</sequence>
<dbReference type="GO" id="GO:0016491">
    <property type="term" value="F:oxidoreductase activity"/>
    <property type="evidence" value="ECO:0007669"/>
    <property type="project" value="UniProtKB-KW"/>
</dbReference>
<dbReference type="InterPro" id="IPR013130">
    <property type="entry name" value="Fe3_Rdtase_TM_dom"/>
</dbReference>
<dbReference type="CDD" id="cd06186">
    <property type="entry name" value="NOX_Duox_like_FAD_NADP"/>
    <property type="match status" value="1"/>
</dbReference>
<keyword evidence="5" id="KW-0106">Calcium</keyword>
<dbReference type="InterPro" id="IPR017927">
    <property type="entry name" value="FAD-bd_FR_type"/>
</dbReference>
<evidence type="ECO:0000313" key="13">
    <source>
        <dbReference type="EMBL" id="CAB9524713.1"/>
    </source>
</evidence>
<dbReference type="Gene3D" id="1.10.238.10">
    <property type="entry name" value="EF-hand"/>
    <property type="match status" value="1"/>
</dbReference>
<keyword evidence="6" id="KW-0521">NADP</keyword>
<evidence type="ECO:0000256" key="9">
    <source>
        <dbReference type="ARBA" id="ARBA00023136"/>
    </source>
</evidence>
<keyword evidence="2" id="KW-0285">Flavoprotein</keyword>
<evidence type="ECO:0000256" key="5">
    <source>
        <dbReference type="ARBA" id="ARBA00022837"/>
    </source>
</evidence>
<gene>
    <name evidence="13" type="ORF">SEMRO_1572_G283390.1</name>
</gene>
<dbReference type="EMBL" id="CAICTM010001570">
    <property type="protein sequence ID" value="CAB9524713.1"/>
    <property type="molecule type" value="Genomic_DNA"/>
</dbReference>
<evidence type="ECO:0000256" key="7">
    <source>
        <dbReference type="ARBA" id="ARBA00022989"/>
    </source>
</evidence>
<accession>A0A9N8HVZ7</accession>
<dbReference type="SUPFAM" id="SSF52343">
    <property type="entry name" value="Ferredoxin reductase-like, C-terminal NADP-linked domain"/>
    <property type="match status" value="1"/>
</dbReference>
<reference evidence="13" key="1">
    <citation type="submission" date="2020-06" db="EMBL/GenBank/DDBJ databases">
        <authorList>
            <consortium name="Plant Systems Biology data submission"/>
        </authorList>
    </citation>
    <scope>NUCLEOTIDE SEQUENCE</scope>
    <source>
        <strain evidence="13">D6</strain>
    </source>
</reference>
<dbReference type="SFLD" id="SFLDG01169">
    <property type="entry name" value="NADPH_oxidase_subgroup_(NOX)"/>
    <property type="match status" value="1"/>
</dbReference>
<dbReference type="PROSITE" id="PS00018">
    <property type="entry name" value="EF_HAND_1"/>
    <property type="match status" value="1"/>
</dbReference>
<dbReference type="InterPro" id="IPR050369">
    <property type="entry name" value="RBOH/FRE"/>
</dbReference>
<comment type="subcellular location">
    <subcellularLocation>
        <location evidence="1">Membrane</location>
        <topology evidence="1">Multi-pass membrane protein</topology>
    </subcellularLocation>
</comment>
<evidence type="ECO:0000256" key="8">
    <source>
        <dbReference type="ARBA" id="ARBA00023002"/>
    </source>
</evidence>
<dbReference type="Pfam" id="PF08030">
    <property type="entry name" value="NAD_binding_6"/>
    <property type="match status" value="1"/>
</dbReference>
<keyword evidence="9 10" id="KW-0472">Membrane</keyword>
<dbReference type="PROSITE" id="PS50222">
    <property type="entry name" value="EF_HAND_2"/>
    <property type="match status" value="1"/>
</dbReference>
<dbReference type="Pfam" id="PF08022">
    <property type="entry name" value="FAD_binding_8"/>
    <property type="match status" value="1"/>
</dbReference>
<dbReference type="PANTHER" id="PTHR11972">
    <property type="entry name" value="NADPH OXIDASE"/>
    <property type="match status" value="1"/>
</dbReference>
<keyword evidence="4" id="KW-0274">FAD</keyword>
<dbReference type="InterPro" id="IPR002048">
    <property type="entry name" value="EF_hand_dom"/>
</dbReference>
<evidence type="ECO:0000313" key="14">
    <source>
        <dbReference type="Proteomes" id="UP001153069"/>
    </source>
</evidence>
<evidence type="ECO:0000259" key="11">
    <source>
        <dbReference type="PROSITE" id="PS50222"/>
    </source>
</evidence>
<evidence type="ECO:0000256" key="3">
    <source>
        <dbReference type="ARBA" id="ARBA00022692"/>
    </source>
</evidence>
<evidence type="ECO:0000256" key="1">
    <source>
        <dbReference type="ARBA" id="ARBA00004141"/>
    </source>
</evidence>